<keyword evidence="3 4" id="KW-0862">Zinc</keyword>
<keyword evidence="1 4" id="KW-0479">Metal-binding</keyword>
<evidence type="ECO:0000256" key="3">
    <source>
        <dbReference type="ARBA" id="ARBA00022833"/>
    </source>
</evidence>
<dbReference type="InterPro" id="IPR001293">
    <property type="entry name" value="Znf_TRAF"/>
</dbReference>
<dbReference type="Pfam" id="PF13445">
    <property type="entry name" value="zf-RING_UBOX"/>
    <property type="match status" value="1"/>
</dbReference>
<dbReference type="GO" id="GO:0008270">
    <property type="term" value="F:zinc ion binding"/>
    <property type="evidence" value="ECO:0007669"/>
    <property type="project" value="UniProtKB-KW"/>
</dbReference>
<accession>A0AA39R029</accession>
<dbReference type="Gene3D" id="3.30.40.10">
    <property type="entry name" value="Zinc/RING finger domain, C3HC4 (zinc finger)"/>
    <property type="match status" value="3"/>
</dbReference>
<feature type="region of interest" description="Disordered" evidence="5">
    <location>
        <begin position="299"/>
        <end position="318"/>
    </location>
</feature>
<gene>
    <name evidence="8" type="ORF">JMJ35_005501</name>
</gene>
<dbReference type="EMBL" id="JAFEKC020000011">
    <property type="protein sequence ID" value="KAK0512373.1"/>
    <property type="molecule type" value="Genomic_DNA"/>
</dbReference>
<dbReference type="InterPro" id="IPR027370">
    <property type="entry name" value="Znf-RING_euk"/>
</dbReference>
<feature type="domain" description="TRAF-type" evidence="7">
    <location>
        <begin position="189"/>
        <end position="235"/>
    </location>
</feature>
<dbReference type="PANTHER" id="PTHR10131">
    <property type="entry name" value="TNF RECEPTOR ASSOCIATED FACTOR"/>
    <property type="match status" value="1"/>
</dbReference>
<evidence type="ECO:0000256" key="5">
    <source>
        <dbReference type="SAM" id="MobiDB-lite"/>
    </source>
</evidence>
<dbReference type="InterPro" id="IPR001841">
    <property type="entry name" value="Znf_RING"/>
</dbReference>
<dbReference type="SUPFAM" id="SSF49599">
    <property type="entry name" value="TRAF domain-like"/>
    <property type="match status" value="2"/>
</dbReference>
<dbReference type="PROSITE" id="PS50145">
    <property type="entry name" value="ZF_TRAF"/>
    <property type="match status" value="1"/>
</dbReference>
<dbReference type="AlphaFoldDB" id="A0AA39R029"/>
<evidence type="ECO:0000256" key="4">
    <source>
        <dbReference type="PROSITE-ProRule" id="PRU00207"/>
    </source>
</evidence>
<dbReference type="PROSITE" id="PS00518">
    <property type="entry name" value="ZF_RING_1"/>
    <property type="match status" value="1"/>
</dbReference>
<evidence type="ECO:0000256" key="1">
    <source>
        <dbReference type="ARBA" id="ARBA00022723"/>
    </source>
</evidence>
<feature type="region of interest" description="Disordered" evidence="5">
    <location>
        <begin position="396"/>
        <end position="437"/>
    </location>
</feature>
<evidence type="ECO:0000259" key="6">
    <source>
        <dbReference type="PROSITE" id="PS50089"/>
    </source>
</evidence>
<dbReference type="Pfam" id="PF02176">
    <property type="entry name" value="zf-TRAF"/>
    <property type="match status" value="1"/>
</dbReference>
<feature type="domain" description="RING-type" evidence="6">
    <location>
        <begin position="46"/>
        <end position="92"/>
    </location>
</feature>
<sequence length="437" mass="48848">MESTPEQILASLLDEADAGPTRRRSHHPVDLRALDYVDSYDHNLMCAICHSPFVRPVTLECEHVFCQRCISETMFHQGQDLRTDSATCPSCRRKLHHPATTPVTKILNQILDELRVNCPFRSAGCREVKHRGQIQDHVDKYCDYVEVECPLETCLLPVQRKDIREPRCLHGLVKCEDCRMSFLEKELESHQKNHCEAGKVSCPDCKAQVSRRDLAIHAEICPEAVFPCGAAQYGCDFSAQLETLLDHETTCPLVKLVPFLKMQNERLVAHEAALKHLRQKNSILETSFSTIQETLNPSNNNLIDLPSSSTTGSDTGPFDSTAHHLLSLHESLREEVNRVSAAVEHLDAKASMMIMNANLTIKEDLSHTNAAIAGMRMQLHWLVSARLQNQQRVGVVGTQRSGERLGSTSGNNTAGPSGSVELPVRRLSDSNRQDPKL</sequence>
<feature type="compositionally biased region" description="Low complexity" evidence="5">
    <location>
        <begin position="306"/>
        <end position="318"/>
    </location>
</feature>
<dbReference type="PROSITE" id="PS50089">
    <property type="entry name" value="ZF_RING_2"/>
    <property type="match status" value="1"/>
</dbReference>
<dbReference type="PANTHER" id="PTHR10131:SF94">
    <property type="entry name" value="TNF RECEPTOR-ASSOCIATED FACTOR 4"/>
    <property type="match status" value="1"/>
</dbReference>
<feature type="compositionally biased region" description="Polar residues" evidence="5">
    <location>
        <begin position="406"/>
        <end position="416"/>
    </location>
</feature>
<dbReference type="InterPro" id="IPR013083">
    <property type="entry name" value="Znf_RING/FYVE/PHD"/>
</dbReference>
<evidence type="ECO:0000259" key="7">
    <source>
        <dbReference type="PROSITE" id="PS50145"/>
    </source>
</evidence>
<keyword evidence="9" id="KW-1185">Reference proteome</keyword>
<dbReference type="SMART" id="SM00184">
    <property type="entry name" value="RING"/>
    <property type="match status" value="1"/>
</dbReference>
<feature type="compositionally biased region" description="Basic and acidic residues" evidence="5">
    <location>
        <begin position="423"/>
        <end position="437"/>
    </location>
</feature>
<comment type="caution">
    <text evidence="8">The sequence shown here is derived from an EMBL/GenBank/DDBJ whole genome shotgun (WGS) entry which is preliminary data.</text>
</comment>
<dbReference type="InterPro" id="IPR017907">
    <property type="entry name" value="Znf_RING_CS"/>
</dbReference>
<proteinExistence type="predicted"/>
<evidence type="ECO:0000313" key="9">
    <source>
        <dbReference type="Proteomes" id="UP001166286"/>
    </source>
</evidence>
<evidence type="ECO:0000313" key="8">
    <source>
        <dbReference type="EMBL" id="KAK0512373.1"/>
    </source>
</evidence>
<name>A0AA39R029_9LECA</name>
<organism evidence="8 9">
    <name type="scientific">Cladonia borealis</name>
    <dbReference type="NCBI Taxonomy" id="184061"/>
    <lineage>
        <taxon>Eukaryota</taxon>
        <taxon>Fungi</taxon>
        <taxon>Dikarya</taxon>
        <taxon>Ascomycota</taxon>
        <taxon>Pezizomycotina</taxon>
        <taxon>Lecanoromycetes</taxon>
        <taxon>OSLEUM clade</taxon>
        <taxon>Lecanoromycetidae</taxon>
        <taxon>Lecanorales</taxon>
        <taxon>Lecanorineae</taxon>
        <taxon>Cladoniaceae</taxon>
        <taxon>Cladonia</taxon>
    </lineage>
</organism>
<evidence type="ECO:0000256" key="2">
    <source>
        <dbReference type="ARBA" id="ARBA00022771"/>
    </source>
</evidence>
<dbReference type="SUPFAM" id="SSF57850">
    <property type="entry name" value="RING/U-box"/>
    <property type="match status" value="1"/>
</dbReference>
<protein>
    <submittedName>
        <fullName evidence="8">Uncharacterized protein</fullName>
    </submittedName>
</protein>
<dbReference type="Proteomes" id="UP001166286">
    <property type="component" value="Unassembled WGS sequence"/>
</dbReference>
<feature type="zinc finger region" description="TRAF-type" evidence="4">
    <location>
        <begin position="189"/>
        <end position="235"/>
    </location>
</feature>
<keyword evidence="2 4" id="KW-0863">Zinc-finger</keyword>
<reference evidence="8" key="1">
    <citation type="submission" date="2023-03" db="EMBL/GenBank/DDBJ databases">
        <title>Complete genome of Cladonia borealis.</title>
        <authorList>
            <person name="Park H."/>
        </authorList>
    </citation>
    <scope>NUCLEOTIDE SEQUENCE</scope>
    <source>
        <strain evidence="8">ANT050790</strain>
    </source>
</reference>